<dbReference type="RefSeq" id="WP_184330931.1">
    <property type="nucleotide sequence ID" value="NZ_JACHHZ010000002.1"/>
</dbReference>
<evidence type="ECO:0000313" key="1">
    <source>
        <dbReference type="EMBL" id="MBB6092988.1"/>
    </source>
</evidence>
<proteinExistence type="predicted"/>
<organism evidence="1 2">
    <name type="scientific">Povalibacter uvarum</name>
    <dbReference type="NCBI Taxonomy" id="732238"/>
    <lineage>
        <taxon>Bacteria</taxon>
        <taxon>Pseudomonadati</taxon>
        <taxon>Pseudomonadota</taxon>
        <taxon>Gammaproteobacteria</taxon>
        <taxon>Steroidobacterales</taxon>
        <taxon>Steroidobacteraceae</taxon>
        <taxon>Povalibacter</taxon>
    </lineage>
</organism>
<evidence type="ECO:0000313" key="2">
    <source>
        <dbReference type="Proteomes" id="UP000588068"/>
    </source>
</evidence>
<comment type="caution">
    <text evidence="1">The sequence shown here is derived from an EMBL/GenBank/DDBJ whole genome shotgun (WGS) entry which is preliminary data.</text>
</comment>
<accession>A0A841HL96</accession>
<gene>
    <name evidence="1" type="ORF">HNQ60_001866</name>
</gene>
<name>A0A841HL96_9GAMM</name>
<evidence type="ECO:0008006" key="3">
    <source>
        <dbReference type="Google" id="ProtNLM"/>
    </source>
</evidence>
<sequence>MSKRMNPRAEQLRQALAQEAARIMSEQGIDDYRLAKRKAAERLGATDIAVLPKNTEIEAALAAHQRLFESDRHSSVLESARKTALQAMKLLKQYEPRLVGPVLSGTASAHSEVNLHLFADGAETVALHLMDQGIPHEILERRLRYEPDRLVTYPVVRFVAGNREIDAVVFPVNGIRQSPASPVDGKPMRRADRAEVESLLNADPQPAGAGWLS</sequence>
<dbReference type="AlphaFoldDB" id="A0A841HL96"/>
<protein>
    <recommendedName>
        <fullName evidence="3">Nucleotidyltransferase</fullName>
    </recommendedName>
</protein>
<dbReference type="Proteomes" id="UP000588068">
    <property type="component" value="Unassembled WGS sequence"/>
</dbReference>
<dbReference type="EMBL" id="JACHHZ010000002">
    <property type="protein sequence ID" value="MBB6092988.1"/>
    <property type="molecule type" value="Genomic_DNA"/>
</dbReference>
<reference evidence="1 2" key="1">
    <citation type="submission" date="2020-08" db="EMBL/GenBank/DDBJ databases">
        <title>Genomic Encyclopedia of Type Strains, Phase IV (KMG-IV): sequencing the most valuable type-strain genomes for metagenomic binning, comparative biology and taxonomic classification.</title>
        <authorList>
            <person name="Goeker M."/>
        </authorList>
    </citation>
    <scope>NUCLEOTIDE SEQUENCE [LARGE SCALE GENOMIC DNA]</scope>
    <source>
        <strain evidence="1 2">DSM 26723</strain>
    </source>
</reference>
<keyword evidence="2" id="KW-1185">Reference proteome</keyword>